<dbReference type="SFLD" id="SFLDS00003">
    <property type="entry name" value="Haloacid_Dehalogenase"/>
    <property type="match status" value="1"/>
</dbReference>
<organism evidence="1 2">
    <name type="scientific">Candidatus Woesebacteria bacterium RIFCSPHIGHO2_01_FULL_41_10</name>
    <dbReference type="NCBI Taxonomy" id="1802500"/>
    <lineage>
        <taxon>Bacteria</taxon>
        <taxon>Candidatus Woeseibacteriota</taxon>
    </lineage>
</organism>
<evidence type="ECO:0008006" key="3">
    <source>
        <dbReference type="Google" id="ProtNLM"/>
    </source>
</evidence>
<evidence type="ECO:0000313" key="2">
    <source>
        <dbReference type="Proteomes" id="UP000177263"/>
    </source>
</evidence>
<dbReference type="Proteomes" id="UP000177263">
    <property type="component" value="Unassembled WGS sequence"/>
</dbReference>
<dbReference type="AlphaFoldDB" id="A0A1F7YRC5"/>
<evidence type="ECO:0000313" key="1">
    <source>
        <dbReference type="EMBL" id="OGM29449.1"/>
    </source>
</evidence>
<dbReference type="EMBL" id="MGGM01000012">
    <property type="protein sequence ID" value="OGM29449.1"/>
    <property type="molecule type" value="Genomic_DNA"/>
</dbReference>
<dbReference type="STRING" id="1802500.A2801_03930"/>
<name>A0A1F7YRC5_9BACT</name>
<dbReference type="SFLD" id="SFLDG01129">
    <property type="entry name" value="C1.5:_HAD__Beta-PGM__Phosphata"/>
    <property type="match status" value="1"/>
</dbReference>
<proteinExistence type="predicted"/>
<dbReference type="InterPro" id="IPR036412">
    <property type="entry name" value="HAD-like_sf"/>
</dbReference>
<dbReference type="Pfam" id="PF00702">
    <property type="entry name" value="Hydrolase"/>
    <property type="match status" value="1"/>
</dbReference>
<dbReference type="InterPro" id="IPR023214">
    <property type="entry name" value="HAD_sf"/>
</dbReference>
<sequence>MPKVKLLIIDIDHTLVKAKDQLFYKQYKQAVNKSVAKFLEIDLKRGTGVANFYREHFGGGEQALFSGTIGEYFPKYGDRSPDYQILYNQMIKINPKGHFQKHSDELDIIAKIRDRGITVVAATSTPDVLSRKILKECGFDPEKDFDMFVAYAKESGPPKMILKEKLFKGVVDKFNTLPSDALSIGDSYQYDILPALALGMKTCLFSSEPPAQYNGDSCQDLVEYLTYI</sequence>
<protein>
    <recommendedName>
        <fullName evidence="3">HAD family hydrolase</fullName>
    </recommendedName>
</protein>
<dbReference type="Gene3D" id="1.10.150.520">
    <property type="match status" value="1"/>
</dbReference>
<accession>A0A1F7YRC5</accession>
<dbReference type="SUPFAM" id="SSF56784">
    <property type="entry name" value="HAD-like"/>
    <property type="match status" value="1"/>
</dbReference>
<reference evidence="1 2" key="1">
    <citation type="journal article" date="2016" name="Nat. Commun.">
        <title>Thousands of microbial genomes shed light on interconnected biogeochemical processes in an aquifer system.</title>
        <authorList>
            <person name="Anantharaman K."/>
            <person name="Brown C.T."/>
            <person name="Hug L.A."/>
            <person name="Sharon I."/>
            <person name="Castelle C.J."/>
            <person name="Probst A.J."/>
            <person name="Thomas B.C."/>
            <person name="Singh A."/>
            <person name="Wilkins M.J."/>
            <person name="Karaoz U."/>
            <person name="Brodie E.L."/>
            <person name="Williams K.H."/>
            <person name="Hubbard S.S."/>
            <person name="Banfield J.F."/>
        </authorList>
    </citation>
    <scope>NUCLEOTIDE SEQUENCE [LARGE SCALE GENOMIC DNA]</scope>
</reference>
<dbReference type="Gene3D" id="3.40.50.1000">
    <property type="entry name" value="HAD superfamily/HAD-like"/>
    <property type="match status" value="1"/>
</dbReference>
<comment type="caution">
    <text evidence="1">The sequence shown here is derived from an EMBL/GenBank/DDBJ whole genome shotgun (WGS) entry which is preliminary data.</text>
</comment>
<gene>
    <name evidence="1" type="ORF">A2801_03930</name>
</gene>